<dbReference type="Pfam" id="PF01813">
    <property type="entry name" value="ATP-synt_D"/>
    <property type="match status" value="1"/>
</dbReference>
<dbReference type="AlphaFoldDB" id="A0A9P6W4V8"/>
<comment type="similarity">
    <text evidence="1">Belongs to the V-ATPase D subunit family.</text>
</comment>
<keyword evidence="3" id="KW-0406">Ion transport</keyword>
<keyword evidence="6" id="KW-1185">Reference proteome</keyword>
<feature type="compositionally biased region" description="Basic and acidic residues" evidence="4">
    <location>
        <begin position="226"/>
        <end position="258"/>
    </location>
</feature>
<dbReference type="NCBIfam" id="TIGR00309">
    <property type="entry name" value="V_ATPase_subD"/>
    <property type="match status" value="1"/>
</dbReference>
<feature type="region of interest" description="Disordered" evidence="4">
    <location>
        <begin position="102"/>
        <end position="136"/>
    </location>
</feature>
<reference evidence="5 6" key="1">
    <citation type="submission" date="2020-11" db="EMBL/GenBank/DDBJ databases">
        <title>Kefir isolates.</title>
        <authorList>
            <person name="Marcisauskas S."/>
            <person name="Kim Y."/>
            <person name="Blasche S."/>
        </authorList>
    </citation>
    <scope>NUCLEOTIDE SEQUENCE [LARGE SCALE GENOMIC DNA]</scope>
    <source>
        <strain evidence="5 6">KR</strain>
    </source>
</reference>
<name>A0A9P6W4V8_RHOMI</name>
<evidence type="ECO:0000256" key="4">
    <source>
        <dbReference type="SAM" id="MobiDB-lite"/>
    </source>
</evidence>
<sequence length="273" mass="30203">MTPFRPVVVDLRHISYCVPAIVRLDSLQRFRVILAKIDEAKRKMGRVMQLAAFSLAEVTYAAGGDIAYMIQESVGEATFQVRAKQENVSGTILPAFEAVKSGNGSGGSGQQQQQSSEGGGGTSTPSGSQASPFGLTGLGRGGQQINRCRETFAKAVETLVELASLQTAFVILDEVIRMTNRRVNALEHVVIPRLENTISYINSELDEMDREEFFRLKKIQSKKKRDTAAREVEDAEKRDAAEAKAEQGREERRNREPAEPVNLLQDKDEDIIF</sequence>
<dbReference type="InterPro" id="IPR002699">
    <property type="entry name" value="V_ATPase_D"/>
</dbReference>
<accession>A0A9P6W4V8</accession>
<evidence type="ECO:0000313" key="5">
    <source>
        <dbReference type="EMBL" id="KAG0664618.1"/>
    </source>
</evidence>
<gene>
    <name evidence="5" type="primary">VMA8</name>
    <name evidence="5" type="ORF">C6P46_001214</name>
</gene>
<evidence type="ECO:0000256" key="1">
    <source>
        <dbReference type="ARBA" id="ARBA00005850"/>
    </source>
</evidence>
<protein>
    <submittedName>
        <fullName evidence="5">H(+)-transporting V1 sector ATPase subunit D</fullName>
    </submittedName>
</protein>
<comment type="caution">
    <text evidence="5">The sequence shown here is derived from an EMBL/GenBank/DDBJ whole genome shotgun (WGS) entry which is preliminary data.</text>
</comment>
<dbReference type="Gene3D" id="1.10.287.3240">
    <property type="match status" value="1"/>
</dbReference>
<dbReference type="PANTHER" id="PTHR11671">
    <property type="entry name" value="V-TYPE ATP SYNTHASE SUBUNIT D"/>
    <property type="match status" value="1"/>
</dbReference>
<dbReference type="GO" id="GO:0046961">
    <property type="term" value="F:proton-transporting ATPase activity, rotational mechanism"/>
    <property type="evidence" value="ECO:0007669"/>
    <property type="project" value="InterPro"/>
</dbReference>
<proteinExistence type="inferred from homology"/>
<evidence type="ECO:0000313" key="6">
    <source>
        <dbReference type="Proteomes" id="UP000777482"/>
    </source>
</evidence>
<keyword evidence="2" id="KW-0813">Transport</keyword>
<feature type="region of interest" description="Disordered" evidence="4">
    <location>
        <begin position="221"/>
        <end position="273"/>
    </location>
</feature>
<dbReference type="Proteomes" id="UP000777482">
    <property type="component" value="Unassembled WGS sequence"/>
</dbReference>
<dbReference type="OrthoDB" id="7676488at2759"/>
<evidence type="ECO:0000256" key="2">
    <source>
        <dbReference type="ARBA" id="ARBA00022448"/>
    </source>
</evidence>
<dbReference type="EMBL" id="PUHQ01000013">
    <property type="protein sequence ID" value="KAG0664618.1"/>
    <property type="molecule type" value="Genomic_DNA"/>
</dbReference>
<organism evidence="5 6">
    <name type="scientific">Rhodotorula mucilaginosa</name>
    <name type="common">Yeast</name>
    <name type="synonym">Rhodotorula rubra</name>
    <dbReference type="NCBI Taxonomy" id="5537"/>
    <lineage>
        <taxon>Eukaryota</taxon>
        <taxon>Fungi</taxon>
        <taxon>Dikarya</taxon>
        <taxon>Basidiomycota</taxon>
        <taxon>Pucciniomycotina</taxon>
        <taxon>Microbotryomycetes</taxon>
        <taxon>Sporidiobolales</taxon>
        <taxon>Sporidiobolaceae</taxon>
        <taxon>Rhodotorula</taxon>
    </lineage>
</organism>
<evidence type="ECO:0000256" key="3">
    <source>
        <dbReference type="ARBA" id="ARBA00023065"/>
    </source>
</evidence>